<sequence>MLLAVAYCGGCNPVINREELVKYLEREMGQPIYSIVKMKFKVDVLILMNGCTRGCLIKKYENEWKGKMVIVAGHTIDFQMVNGDGMKECLLARVKEIAKLAENLS</sequence>
<accession>A0A6N7ITI1</accession>
<dbReference type="Proteomes" id="UP000441717">
    <property type="component" value="Unassembled WGS sequence"/>
</dbReference>
<dbReference type="OrthoDB" id="9801625at2"/>
<protein>
    <recommendedName>
        <fullName evidence="3">CGGC domain-containing protein</fullName>
    </recommendedName>
</protein>
<comment type="caution">
    <text evidence="1">The sequence shown here is derived from an EMBL/GenBank/DDBJ whole genome shotgun (WGS) entry which is preliminary data.</text>
</comment>
<evidence type="ECO:0000313" key="2">
    <source>
        <dbReference type="Proteomes" id="UP000441717"/>
    </source>
</evidence>
<proteinExistence type="predicted"/>
<dbReference type="RefSeq" id="WP_152947901.1">
    <property type="nucleotide sequence ID" value="NZ_WHYR01000049.1"/>
</dbReference>
<gene>
    <name evidence="1" type="ORF">GFC01_14395</name>
</gene>
<dbReference type="EMBL" id="WHYR01000049">
    <property type="protein sequence ID" value="MQL53426.1"/>
    <property type="molecule type" value="Genomic_DNA"/>
</dbReference>
<name>A0A6N7ITI1_9FIRM</name>
<keyword evidence="2" id="KW-1185">Reference proteome</keyword>
<evidence type="ECO:0000313" key="1">
    <source>
        <dbReference type="EMBL" id="MQL53426.1"/>
    </source>
</evidence>
<reference evidence="1 2" key="1">
    <citation type="submission" date="2019-10" db="EMBL/GenBank/DDBJ databases">
        <title>Comparative genomics of sulfur disproportionating microorganisms.</title>
        <authorList>
            <person name="Ward L.M."/>
            <person name="Bertran E."/>
            <person name="Johnston D."/>
        </authorList>
    </citation>
    <scope>NUCLEOTIDE SEQUENCE [LARGE SCALE GENOMIC DNA]</scope>
    <source>
        <strain evidence="1 2">DSM 14055</strain>
    </source>
</reference>
<evidence type="ECO:0008006" key="3">
    <source>
        <dbReference type="Google" id="ProtNLM"/>
    </source>
</evidence>
<organism evidence="1 2">
    <name type="scientific">Desulfofundulus thermobenzoicus</name>
    <dbReference type="NCBI Taxonomy" id="29376"/>
    <lineage>
        <taxon>Bacteria</taxon>
        <taxon>Bacillati</taxon>
        <taxon>Bacillota</taxon>
        <taxon>Clostridia</taxon>
        <taxon>Eubacteriales</taxon>
        <taxon>Peptococcaceae</taxon>
        <taxon>Desulfofundulus</taxon>
    </lineage>
</organism>
<dbReference type="AlphaFoldDB" id="A0A6N7ITI1"/>